<name>A0A834P5Z0_VESPE</name>
<evidence type="ECO:0000313" key="2">
    <source>
        <dbReference type="Proteomes" id="UP000600918"/>
    </source>
</evidence>
<protein>
    <submittedName>
        <fullName evidence="1">Uncharacterized protein</fullName>
    </submittedName>
</protein>
<accession>A0A834P5Z0</accession>
<organism evidence="1 2">
    <name type="scientific">Vespula pensylvanica</name>
    <name type="common">Western yellow jacket</name>
    <name type="synonym">Wasp</name>
    <dbReference type="NCBI Taxonomy" id="30213"/>
    <lineage>
        <taxon>Eukaryota</taxon>
        <taxon>Metazoa</taxon>
        <taxon>Ecdysozoa</taxon>
        <taxon>Arthropoda</taxon>
        <taxon>Hexapoda</taxon>
        <taxon>Insecta</taxon>
        <taxon>Pterygota</taxon>
        <taxon>Neoptera</taxon>
        <taxon>Endopterygota</taxon>
        <taxon>Hymenoptera</taxon>
        <taxon>Apocrita</taxon>
        <taxon>Aculeata</taxon>
        <taxon>Vespoidea</taxon>
        <taxon>Vespidae</taxon>
        <taxon>Vespinae</taxon>
        <taxon>Vespula</taxon>
    </lineage>
</organism>
<evidence type="ECO:0000313" key="1">
    <source>
        <dbReference type="EMBL" id="KAF7429620.1"/>
    </source>
</evidence>
<sequence>MVLAVGQVVMKAKGNELQQHYVNPSISFVPASLKETVPSQCYGVFGFSSMLIRSLKRQGRVTYEQDGKMPVLE</sequence>
<comment type="caution">
    <text evidence="1">The sequence shown here is derived from an EMBL/GenBank/DDBJ whole genome shotgun (WGS) entry which is preliminary data.</text>
</comment>
<keyword evidence="2" id="KW-1185">Reference proteome</keyword>
<proteinExistence type="predicted"/>
<dbReference type="EMBL" id="JACSDY010000004">
    <property type="protein sequence ID" value="KAF7429620.1"/>
    <property type="molecule type" value="Genomic_DNA"/>
</dbReference>
<dbReference type="Proteomes" id="UP000600918">
    <property type="component" value="Unassembled WGS sequence"/>
</dbReference>
<dbReference type="AlphaFoldDB" id="A0A834P5Z0"/>
<reference evidence="1" key="1">
    <citation type="journal article" date="2020" name="G3 (Bethesda)">
        <title>High-Quality Assemblies for Three Invasive Social Wasps from the &lt;i&gt;Vespula&lt;/i&gt; Genus.</title>
        <authorList>
            <person name="Harrop T.W.R."/>
            <person name="Guhlin J."/>
            <person name="McLaughlin G.M."/>
            <person name="Permina E."/>
            <person name="Stockwell P."/>
            <person name="Gilligan J."/>
            <person name="Le Lec M.F."/>
            <person name="Gruber M.A.M."/>
            <person name="Quinn O."/>
            <person name="Lovegrove M."/>
            <person name="Duncan E.J."/>
            <person name="Remnant E.J."/>
            <person name="Van Eeckhoven J."/>
            <person name="Graham B."/>
            <person name="Knapp R.A."/>
            <person name="Langford K.W."/>
            <person name="Kronenberg Z."/>
            <person name="Press M.O."/>
            <person name="Eacker S.M."/>
            <person name="Wilson-Rankin E.E."/>
            <person name="Purcell J."/>
            <person name="Lester P.J."/>
            <person name="Dearden P.K."/>
        </authorList>
    </citation>
    <scope>NUCLEOTIDE SEQUENCE</scope>
    <source>
        <strain evidence="1">Volc-1</strain>
    </source>
</reference>
<gene>
    <name evidence="1" type="ORF">H0235_006018</name>
</gene>